<organism evidence="2 3">
    <name type="scientific">Hoylesella loescheii DSM 19665 = JCM 12249 = ATCC 15930</name>
    <dbReference type="NCBI Taxonomy" id="1122985"/>
    <lineage>
        <taxon>Bacteria</taxon>
        <taxon>Pseudomonadati</taxon>
        <taxon>Bacteroidota</taxon>
        <taxon>Bacteroidia</taxon>
        <taxon>Bacteroidales</taxon>
        <taxon>Prevotellaceae</taxon>
        <taxon>Hoylesella</taxon>
    </lineage>
</organism>
<reference evidence="2 3" key="1">
    <citation type="submission" date="2013-08" db="EMBL/GenBank/DDBJ databases">
        <authorList>
            <person name="Weinstock G."/>
            <person name="Sodergren E."/>
            <person name="Wylie T."/>
            <person name="Fulton L."/>
            <person name="Fulton R."/>
            <person name="Fronick C."/>
            <person name="O'Laughlin M."/>
            <person name="Godfrey J."/>
            <person name="Miner T."/>
            <person name="Herter B."/>
            <person name="Appelbaum E."/>
            <person name="Cordes M."/>
            <person name="Lek S."/>
            <person name="Wollam A."/>
            <person name="Pepin K.H."/>
            <person name="Palsikar V.B."/>
            <person name="Mitreva M."/>
            <person name="Wilson R.K."/>
        </authorList>
    </citation>
    <scope>NUCLEOTIDE SEQUENCE [LARGE SCALE GENOMIC DNA]</scope>
    <source>
        <strain evidence="2 3">ATCC 15930</strain>
    </source>
</reference>
<protein>
    <submittedName>
        <fullName evidence="2">Uncharacterized protein</fullName>
    </submittedName>
</protein>
<feature type="transmembrane region" description="Helical" evidence="1">
    <location>
        <begin position="21"/>
        <end position="40"/>
    </location>
</feature>
<dbReference type="EMBL" id="JNGW01000048">
    <property type="protein sequence ID" value="KDR52644.1"/>
    <property type="molecule type" value="Genomic_DNA"/>
</dbReference>
<keyword evidence="1" id="KW-0472">Membrane</keyword>
<evidence type="ECO:0000256" key="1">
    <source>
        <dbReference type="SAM" id="Phobius"/>
    </source>
</evidence>
<dbReference type="Proteomes" id="UP000027442">
    <property type="component" value="Unassembled WGS sequence"/>
</dbReference>
<accession>A0A069QKX0</accession>
<comment type="caution">
    <text evidence="2">The sequence shown here is derived from an EMBL/GenBank/DDBJ whole genome shotgun (WGS) entry which is preliminary data.</text>
</comment>
<keyword evidence="1" id="KW-0812">Transmembrane</keyword>
<sequence>MVGYTSKLTYLQVNIFIRWQIGKLACFLSIYIPACLYRYLFVFQIFTL</sequence>
<name>A0A069QKX0_HOYLO</name>
<dbReference type="AlphaFoldDB" id="A0A069QKX0"/>
<keyword evidence="1" id="KW-1133">Transmembrane helix</keyword>
<keyword evidence="3" id="KW-1185">Reference proteome</keyword>
<evidence type="ECO:0000313" key="3">
    <source>
        <dbReference type="Proteomes" id="UP000027442"/>
    </source>
</evidence>
<evidence type="ECO:0000313" key="2">
    <source>
        <dbReference type="EMBL" id="KDR52644.1"/>
    </source>
</evidence>
<gene>
    <name evidence="2" type="ORF">HMPREF1991_01221</name>
</gene>
<dbReference type="PATRIC" id="fig|1122985.7.peg.1268"/>
<dbReference type="HOGENOM" id="CLU_3156283_0_0_10"/>
<proteinExistence type="predicted"/>